<dbReference type="Pfam" id="PF13700">
    <property type="entry name" value="DUF4158"/>
    <property type="match status" value="1"/>
</dbReference>
<evidence type="ECO:0000313" key="2">
    <source>
        <dbReference type="EMBL" id="OHT22328.1"/>
    </source>
</evidence>
<dbReference type="AlphaFoldDB" id="A0A1S1HJW4"/>
<dbReference type="Proteomes" id="UP000179588">
    <property type="component" value="Unassembled WGS sequence"/>
</dbReference>
<organism evidence="2 3">
    <name type="scientific">Providencia stuartii</name>
    <dbReference type="NCBI Taxonomy" id="588"/>
    <lineage>
        <taxon>Bacteria</taxon>
        <taxon>Pseudomonadati</taxon>
        <taxon>Pseudomonadota</taxon>
        <taxon>Gammaproteobacteria</taxon>
        <taxon>Enterobacterales</taxon>
        <taxon>Morganellaceae</taxon>
        <taxon>Providencia</taxon>
    </lineage>
</organism>
<feature type="domain" description="DUF4158" evidence="1">
    <location>
        <begin position="17"/>
        <end position="163"/>
    </location>
</feature>
<evidence type="ECO:0000259" key="1">
    <source>
        <dbReference type="Pfam" id="PF13700"/>
    </source>
</evidence>
<reference evidence="2 3" key="1">
    <citation type="submission" date="2016-03" db="EMBL/GenBank/DDBJ databases">
        <title>Genome sequence of Providencia stuartii strain, isolated from the salivary glands of larval Lucilia sericata.</title>
        <authorList>
            <person name="Yuan Y."/>
            <person name="Zhang Y."/>
            <person name="Fu S."/>
            <person name="Crippen T.L."/>
            <person name="Visi D."/>
            <person name="Benbow M.E."/>
            <person name="Allen M."/>
            <person name="Tomberlin J.K."/>
            <person name="Sze S.-H."/>
            <person name="Tarone A.M."/>
        </authorList>
    </citation>
    <scope>NUCLEOTIDE SEQUENCE [LARGE SCALE GENOMIC DNA]</scope>
    <source>
        <strain evidence="2 3">Crippen</strain>
    </source>
</reference>
<gene>
    <name evidence="2" type="ORF">A3Q29_21955</name>
</gene>
<dbReference type="InterPro" id="IPR025296">
    <property type="entry name" value="DUF4158"/>
</dbReference>
<keyword evidence="3" id="KW-1185">Reference proteome</keyword>
<evidence type="ECO:0000313" key="3">
    <source>
        <dbReference type="Proteomes" id="UP000179588"/>
    </source>
</evidence>
<protein>
    <recommendedName>
        <fullName evidence="1">DUF4158 domain-containing protein</fullName>
    </recommendedName>
</protein>
<name>A0A1S1HJW4_PROST</name>
<dbReference type="EMBL" id="LVIE01000236">
    <property type="protein sequence ID" value="OHT22328.1"/>
    <property type="molecule type" value="Genomic_DNA"/>
</dbReference>
<sequence length="163" mass="18977">MTTQTKISSKSERLAVLNNAEQEALYGLPDFDDTQRLEFLTLDEHELALVNSRKGLHAQLFCILQIAYFKGKHLFFRFSWDDVLDDCHFVLSRYFPVNSLPKKAPSKYERYAQREKICALYGYQPWSSSLSSQLELQAAHIARRDVTPNFIATELIIWLNDQK</sequence>
<proteinExistence type="predicted"/>
<accession>A0A1S1HJW4</accession>
<comment type="caution">
    <text evidence="2">The sequence shown here is derived from an EMBL/GenBank/DDBJ whole genome shotgun (WGS) entry which is preliminary data.</text>
</comment>